<comment type="function">
    <text evidence="9">Has antibacterial activity.</text>
</comment>
<dbReference type="RefSeq" id="XP_032326726.1">
    <property type="nucleotide sequence ID" value="XM_032470835.1"/>
</dbReference>
<evidence type="ECO:0000256" key="2">
    <source>
        <dbReference type="ARBA" id="ARBA00007371"/>
    </source>
</evidence>
<reference evidence="13" key="1">
    <citation type="submission" date="2025-08" db="UniProtKB">
        <authorList>
            <consortium name="RefSeq"/>
        </authorList>
    </citation>
    <scope>IDENTIFICATION</scope>
    <source>
        <tissue evidence="13">Ear skin</tissue>
    </source>
</reference>
<dbReference type="KEGG" id="cfr:116660731"/>
<dbReference type="GO" id="GO:0045087">
    <property type="term" value="P:innate immune response"/>
    <property type="evidence" value="ECO:0007669"/>
    <property type="project" value="InterPro"/>
</dbReference>
<dbReference type="GO" id="GO:0042742">
    <property type="term" value="P:defense response to bacterium"/>
    <property type="evidence" value="ECO:0007669"/>
    <property type="project" value="UniProtKB-UniRule"/>
</dbReference>
<dbReference type="Pfam" id="PF13841">
    <property type="entry name" value="Defensin_beta_2"/>
    <property type="match status" value="1"/>
</dbReference>
<keyword evidence="4 9" id="KW-0929">Antimicrobial</keyword>
<keyword evidence="6 9" id="KW-0211">Defensin</keyword>
<name>A0A8B8S922_CAMFR</name>
<dbReference type="InterPro" id="IPR050544">
    <property type="entry name" value="Beta-defensin"/>
</dbReference>
<keyword evidence="5" id="KW-0732">Signal</keyword>
<dbReference type="Proteomes" id="UP000694856">
    <property type="component" value="Chromosome 31"/>
</dbReference>
<evidence type="ECO:0000313" key="13">
    <source>
        <dbReference type="RefSeq" id="XP_032326726.1"/>
    </source>
</evidence>
<evidence type="ECO:0000256" key="9">
    <source>
        <dbReference type="RuleBase" id="RU231113"/>
    </source>
</evidence>
<dbReference type="CTD" id="613209"/>
<feature type="domain" description="Beta-defensin" evidence="11">
    <location>
        <begin position="48"/>
        <end position="77"/>
    </location>
</feature>
<keyword evidence="3 9" id="KW-0964">Secreted</keyword>
<sequence length="89" mass="10005">MAMNNGALMGHGAGSRSRSNPWPEDQSARQQHQVRSGPNAYIRNFFNTCWRMKGLCKGKCSSGEIYHILCDTSLLCCVHKKYMPLQLGE</sequence>
<evidence type="ECO:0000259" key="11">
    <source>
        <dbReference type="Pfam" id="PF13841"/>
    </source>
</evidence>
<evidence type="ECO:0000256" key="7">
    <source>
        <dbReference type="ARBA" id="ARBA00023022"/>
    </source>
</evidence>
<accession>A0A8B8S922</accession>
<evidence type="ECO:0000256" key="1">
    <source>
        <dbReference type="ARBA" id="ARBA00004613"/>
    </source>
</evidence>
<proteinExistence type="inferred from homology"/>
<evidence type="ECO:0000256" key="10">
    <source>
        <dbReference type="SAM" id="MobiDB-lite"/>
    </source>
</evidence>
<organism evidence="12 13">
    <name type="scientific">Camelus ferus</name>
    <name type="common">Wild bactrian camel</name>
    <name type="synonym">Camelus bactrianus ferus</name>
    <dbReference type="NCBI Taxonomy" id="419612"/>
    <lineage>
        <taxon>Eukaryota</taxon>
        <taxon>Metazoa</taxon>
        <taxon>Chordata</taxon>
        <taxon>Craniata</taxon>
        <taxon>Vertebrata</taxon>
        <taxon>Euteleostomi</taxon>
        <taxon>Mammalia</taxon>
        <taxon>Eutheria</taxon>
        <taxon>Laurasiatheria</taxon>
        <taxon>Artiodactyla</taxon>
        <taxon>Tylopoda</taxon>
        <taxon>Camelidae</taxon>
        <taxon>Camelus</taxon>
    </lineage>
</organism>
<dbReference type="InterPro" id="IPR025933">
    <property type="entry name" value="Beta_defensin_dom"/>
</dbReference>
<dbReference type="GO" id="GO:0005576">
    <property type="term" value="C:extracellular region"/>
    <property type="evidence" value="ECO:0007669"/>
    <property type="project" value="UniProtKB-SubCell"/>
</dbReference>
<comment type="similarity">
    <text evidence="2 9">Belongs to the beta-defensin family.</text>
</comment>
<keyword evidence="7 9" id="KW-0044">Antibiotic</keyword>
<evidence type="ECO:0000313" key="12">
    <source>
        <dbReference type="Proteomes" id="UP000694856"/>
    </source>
</evidence>
<dbReference type="AlphaFoldDB" id="A0A8B8S922"/>
<evidence type="ECO:0000256" key="3">
    <source>
        <dbReference type="ARBA" id="ARBA00022525"/>
    </source>
</evidence>
<gene>
    <name evidence="13" type="primary">DEFB135</name>
</gene>
<evidence type="ECO:0000256" key="5">
    <source>
        <dbReference type="ARBA" id="ARBA00022729"/>
    </source>
</evidence>
<evidence type="ECO:0000256" key="6">
    <source>
        <dbReference type="ARBA" id="ARBA00022940"/>
    </source>
</evidence>
<comment type="subcellular location">
    <subcellularLocation>
        <location evidence="1 9">Secreted</location>
    </subcellularLocation>
</comment>
<keyword evidence="8" id="KW-1015">Disulfide bond</keyword>
<protein>
    <recommendedName>
        <fullName evidence="9">Beta-defensin</fullName>
    </recommendedName>
</protein>
<feature type="region of interest" description="Disordered" evidence="10">
    <location>
        <begin position="1"/>
        <end position="36"/>
    </location>
</feature>
<dbReference type="GeneID" id="116660731"/>
<keyword evidence="12" id="KW-1185">Reference proteome</keyword>
<evidence type="ECO:0000256" key="8">
    <source>
        <dbReference type="ARBA" id="ARBA00023157"/>
    </source>
</evidence>
<dbReference type="PANTHER" id="PTHR15001">
    <property type="entry name" value="BETA-DEFENSIN 123-RELATED"/>
    <property type="match status" value="1"/>
</dbReference>
<evidence type="ECO:0000256" key="4">
    <source>
        <dbReference type="ARBA" id="ARBA00022529"/>
    </source>
</evidence>
<dbReference type="PANTHER" id="PTHR15001:SF10">
    <property type="entry name" value="BETA-DEFENSIN 135"/>
    <property type="match status" value="1"/>
</dbReference>